<evidence type="ECO:0000256" key="3">
    <source>
        <dbReference type="ARBA" id="ARBA00022448"/>
    </source>
</evidence>
<feature type="transmembrane region" description="Helical" evidence="13">
    <location>
        <begin position="523"/>
        <end position="550"/>
    </location>
</feature>
<dbReference type="InterPro" id="IPR001873">
    <property type="entry name" value="ENaC"/>
</dbReference>
<evidence type="ECO:0000256" key="2">
    <source>
        <dbReference type="ARBA" id="ARBA00007193"/>
    </source>
</evidence>
<keyword evidence="7" id="KW-0915">Sodium</keyword>
<dbReference type="GO" id="GO:0005886">
    <property type="term" value="C:plasma membrane"/>
    <property type="evidence" value="ECO:0007669"/>
    <property type="project" value="TreeGrafter"/>
</dbReference>
<reference evidence="14 15" key="1">
    <citation type="submission" date="2024-03" db="EMBL/GenBank/DDBJ databases">
        <title>Adaptation during the transition from Ophiocordyceps entomopathogen to insect associate is accompanied by gene loss and intensified selection.</title>
        <authorList>
            <person name="Ward C.M."/>
            <person name="Onetto C.A."/>
            <person name="Borneman A.R."/>
        </authorList>
    </citation>
    <scope>NUCLEOTIDE SEQUENCE [LARGE SCALE GENOMIC DNA]</scope>
    <source>
        <strain evidence="14">AWRI1</strain>
        <tissue evidence="14">Single Adult Female</tissue>
    </source>
</reference>
<keyword evidence="15" id="KW-1185">Reference proteome</keyword>
<gene>
    <name evidence="14" type="ORF">V9T40_004719</name>
</gene>
<proteinExistence type="inferred from homology"/>
<keyword evidence="9 13" id="KW-0472">Membrane</keyword>
<evidence type="ECO:0000256" key="4">
    <source>
        <dbReference type="ARBA" id="ARBA00022461"/>
    </source>
</evidence>
<evidence type="ECO:0000313" key="14">
    <source>
        <dbReference type="EMBL" id="KAK7583756.1"/>
    </source>
</evidence>
<keyword evidence="6 13" id="KW-1133">Transmembrane helix</keyword>
<accession>A0AAN9Y208</accession>
<evidence type="ECO:0000256" key="1">
    <source>
        <dbReference type="ARBA" id="ARBA00004141"/>
    </source>
</evidence>
<evidence type="ECO:0000256" key="10">
    <source>
        <dbReference type="ARBA" id="ARBA00023201"/>
    </source>
</evidence>
<evidence type="ECO:0000256" key="6">
    <source>
        <dbReference type="ARBA" id="ARBA00022989"/>
    </source>
</evidence>
<keyword evidence="8 12" id="KW-0406">Ion transport</keyword>
<dbReference type="Proteomes" id="UP001367676">
    <property type="component" value="Unassembled WGS sequence"/>
</dbReference>
<dbReference type="GO" id="GO:0015280">
    <property type="term" value="F:ligand-gated sodium channel activity"/>
    <property type="evidence" value="ECO:0007669"/>
    <property type="project" value="TreeGrafter"/>
</dbReference>
<dbReference type="Gene3D" id="1.10.287.820">
    <property type="entry name" value="Acid-sensing ion channel domain"/>
    <property type="match status" value="1"/>
</dbReference>
<dbReference type="EMBL" id="JBBCAQ010000032">
    <property type="protein sequence ID" value="KAK7583756.1"/>
    <property type="molecule type" value="Genomic_DNA"/>
</dbReference>
<evidence type="ECO:0000313" key="15">
    <source>
        <dbReference type="Proteomes" id="UP001367676"/>
    </source>
</evidence>
<dbReference type="PANTHER" id="PTHR11690:SF288">
    <property type="entry name" value="AMILORIDE-SENSITIVE NA+ CHANNEL-RELATED"/>
    <property type="match status" value="1"/>
</dbReference>
<evidence type="ECO:0000256" key="13">
    <source>
        <dbReference type="SAM" id="Phobius"/>
    </source>
</evidence>
<keyword evidence="10 12" id="KW-0739">Sodium transport</keyword>
<protein>
    <submittedName>
        <fullName evidence="14">Uncharacterized protein</fullName>
    </submittedName>
</protein>
<comment type="caution">
    <text evidence="14">The sequence shown here is derived from an EMBL/GenBank/DDBJ whole genome shotgun (WGS) entry which is preliminary data.</text>
</comment>
<keyword evidence="11 12" id="KW-0407">Ion channel</keyword>
<evidence type="ECO:0000256" key="12">
    <source>
        <dbReference type="RuleBase" id="RU000679"/>
    </source>
</evidence>
<name>A0AAN9Y208_9HEMI</name>
<evidence type="ECO:0000256" key="8">
    <source>
        <dbReference type="ARBA" id="ARBA00023065"/>
    </source>
</evidence>
<comment type="similarity">
    <text evidence="2 12">Belongs to the amiloride-sensitive sodium channel (TC 1.A.6) family.</text>
</comment>
<keyword evidence="4 12" id="KW-0894">Sodium channel</keyword>
<dbReference type="Gene3D" id="1.10.287.770">
    <property type="entry name" value="YojJ-like"/>
    <property type="match status" value="1"/>
</dbReference>
<organism evidence="14 15">
    <name type="scientific">Parthenolecanium corni</name>
    <dbReference type="NCBI Taxonomy" id="536013"/>
    <lineage>
        <taxon>Eukaryota</taxon>
        <taxon>Metazoa</taxon>
        <taxon>Ecdysozoa</taxon>
        <taxon>Arthropoda</taxon>
        <taxon>Hexapoda</taxon>
        <taxon>Insecta</taxon>
        <taxon>Pterygota</taxon>
        <taxon>Neoptera</taxon>
        <taxon>Paraneoptera</taxon>
        <taxon>Hemiptera</taxon>
        <taxon>Sternorrhyncha</taxon>
        <taxon>Coccoidea</taxon>
        <taxon>Coccidae</taxon>
        <taxon>Parthenolecanium</taxon>
    </lineage>
</organism>
<sequence>MYYNAKSFSSNFKNGRKSKMKRKLVRISDGIKEFSELTSLHGFKYIGGNRSVPEKIFWGCVLVSVFILCGFQTVALVKYWMAGKIIMTQENAKLRVWDVPFPAITLCSENQVNRSQFGVAEYDLEPSDYHDLTDYADMLCHSKYFENFTDNKISNKALKYAFKHLVLPCNTTIIAFFWINDFIEYACQYFQPIIMGNGLCFSHNLIPLSQLFTPEYMNVYLLDENSNNTCLENSVKSYPSDRYFFNPSDEKATWNPADGFSGSNPLTPPWRVSGAGAYNSIKMMLDLRPENFYNFCNISGYGMTVIIHSPIEFPPIYNSFFLRPSTYNVLLVRPEMITVSEELRGWRPFIRGCYFQNEKYLRFFRIYTLENCDLECRANRTRHACGCAALGHPRGKNTPVCGLAQRNCSNNASSSGEFGNKFVIIGESGPVLQTLGRSIFKQVNASNMAEDTYYRKNCLCLPACTDLAYNFEVTEMKKNGTHIRNLDTVFSPNHKYTTILEVYYKTDGIDEWHRSPMIRFTELVANIGGIMSLCVGCSIITLFEVIYFITLRRRLKEAQKIRLTKITPTKKNVPVVSIFVN</sequence>
<evidence type="ECO:0000256" key="7">
    <source>
        <dbReference type="ARBA" id="ARBA00023053"/>
    </source>
</evidence>
<evidence type="ECO:0000256" key="5">
    <source>
        <dbReference type="ARBA" id="ARBA00022692"/>
    </source>
</evidence>
<keyword evidence="3 12" id="KW-0813">Transport</keyword>
<dbReference type="PANTHER" id="PTHR11690">
    <property type="entry name" value="AMILORIDE-SENSITIVE SODIUM CHANNEL-RELATED"/>
    <property type="match status" value="1"/>
</dbReference>
<evidence type="ECO:0000256" key="9">
    <source>
        <dbReference type="ARBA" id="ARBA00023136"/>
    </source>
</evidence>
<dbReference type="AlphaFoldDB" id="A0AAN9Y208"/>
<keyword evidence="5 12" id="KW-0812">Transmembrane</keyword>
<dbReference type="Pfam" id="PF00858">
    <property type="entry name" value="ASC"/>
    <property type="match status" value="1"/>
</dbReference>
<dbReference type="PRINTS" id="PR01078">
    <property type="entry name" value="AMINACHANNEL"/>
</dbReference>
<evidence type="ECO:0000256" key="11">
    <source>
        <dbReference type="ARBA" id="ARBA00023303"/>
    </source>
</evidence>
<feature type="transmembrane region" description="Helical" evidence="13">
    <location>
        <begin position="56"/>
        <end position="77"/>
    </location>
</feature>
<comment type="subcellular location">
    <subcellularLocation>
        <location evidence="1">Membrane</location>
        <topology evidence="1">Multi-pass membrane protein</topology>
    </subcellularLocation>
</comment>